<dbReference type="EMBL" id="BAABLP010000002">
    <property type="protein sequence ID" value="GAA4741723.1"/>
    <property type="molecule type" value="Genomic_DNA"/>
</dbReference>
<organism evidence="5 6">
    <name type="scientific">Amnibacterium soli</name>
    <dbReference type="NCBI Taxonomy" id="1282736"/>
    <lineage>
        <taxon>Bacteria</taxon>
        <taxon>Bacillati</taxon>
        <taxon>Actinomycetota</taxon>
        <taxon>Actinomycetes</taxon>
        <taxon>Micrococcales</taxon>
        <taxon>Microbacteriaceae</taxon>
        <taxon>Amnibacterium</taxon>
    </lineage>
</organism>
<evidence type="ECO:0000256" key="1">
    <source>
        <dbReference type="ARBA" id="ARBA00023015"/>
    </source>
</evidence>
<evidence type="ECO:0000256" key="2">
    <source>
        <dbReference type="ARBA" id="ARBA00023163"/>
    </source>
</evidence>
<dbReference type="Proteomes" id="UP001500121">
    <property type="component" value="Unassembled WGS sequence"/>
</dbReference>
<evidence type="ECO:0000259" key="4">
    <source>
        <dbReference type="Pfam" id="PF13490"/>
    </source>
</evidence>
<comment type="caution">
    <text evidence="5">The sequence shown here is derived from an EMBL/GenBank/DDBJ whole genome shotgun (WGS) entry which is preliminary data.</text>
</comment>
<sequence>MSHSVHDWDGAYVLGALSPEERRAYELHLAECDACSRSVRDLAGLPGILGQLDPEEAVALRDAPAGAALQDGAHVPDRAVGIARRVRRSRRRARVVAALVVVGVLLVGSVGGWSLLRAAQPQQAVAARTLEPVGSSGLTASLSVTPVGWGTRLDWSCDYRGAAGGRESYAPVSYSLVVHTDAGTTSTVATWTSDAGEAKGLAAATAIPVDAIRSIDIRVTGSKAPLAETRF</sequence>
<keyword evidence="3" id="KW-0472">Membrane</keyword>
<keyword evidence="2" id="KW-0804">Transcription</keyword>
<accession>A0ABP8YWN3</accession>
<keyword evidence="1" id="KW-0805">Transcription regulation</keyword>
<dbReference type="InterPro" id="IPR041916">
    <property type="entry name" value="Anti_sigma_zinc_sf"/>
</dbReference>
<protein>
    <submittedName>
        <fullName evidence="5">Anti-sigma-L factor RslA</fullName>
    </submittedName>
</protein>
<dbReference type="Pfam" id="PF13490">
    <property type="entry name" value="zf-HC2"/>
    <property type="match status" value="1"/>
</dbReference>
<evidence type="ECO:0000313" key="5">
    <source>
        <dbReference type="EMBL" id="GAA4741723.1"/>
    </source>
</evidence>
<dbReference type="Gene3D" id="1.10.10.1320">
    <property type="entry name" value="Anti-sigma factor, zinc-finger domain"/>
    <property type="match status" value="1"/>
</dbReference>
<keyword evidence="3" id="KW-0812">Transmembrane</keyword>
<evidence type="ECO:0000313" key="6">
    <source>
        <dbReference type="Proteomes" id="UP001500121"/>
    </source>
</evidence>
<feature type="domain" description="Putative zinc-finger" evidence="4">
    <location>
        <begin position="10"/>
        <end position="35"/>
    </location>
</feature>
<keyword evidence="3" id="KW-1133">Transmembrane helix</keyword>
<feature type="transmembrane region" description="Helical" evidence="3">
    <location>
        <begin position="95"/>
        <end position="116"/>
    </location>
</feature>
<dbReference type="RefSeq" id="WP_345480034.1">
    <property type="nucleotide sequence ID" value="NZ_BAABLP010000002.1"/>
</dbReference>
<proteinExistence type="predicted"/>
<dbReference type="InterPro" id="IPR027383">
    <property type="entry name" value="Znf_put"/>
</dbReference>
<name>A0ABP8YWN3_9MICO</name>
<reference evidence="6" key="1">
    <citation type="journal article" date="2019" name="Int. J. Syst. Evol. Microbiol.">
        <title>The Global Catalogue of Microorganisms (GCM) 10K type strain sequencing project: providing services to taxonomists for standard genome sequencing and annotation.</title>
        <authorList>
            <consortium name="The Broad Institute Genomics Platform"/>
            <consortium name="The Broad Institute Genome Sequencing Center for Infectious Disease"/>
            <person name="Wu L."/>
            <person name="Ma J."/>
        </authorList>
    </citation>
    <scope>NUCLEOTIDE SEQUENCE [LARGE SCALE GENOMIC DNA]</scope>
    <source>
        <strain evidence="6">JCM 19015</strain>
    </source>
</reference>
<evidence type="ECO:0000256" key="3">
    <source>
        <dbReference type="SAM" id="Phobius"/>
    </source>
</evidence>
<gene>
    <name evidence="5" type="primary">rslA</name>
    <name evidence="5" type="ORF">GCM10025783_11160</name>
</gene>
<keyword evidence="6" id="KW-1185">Reference proteome</keyword>